<dbReference type="Pfam" id="PF05697">
    <property type="entry name" value="Trigger_N"/>
    <property type="match status" value="1"/>
</dbReference>
<evidence type="ECO:0000313" key="6">
    <source>
        <dbReference type="Proteomes" id="UP001430755"/>
    </source>
</evidence>
<dbReference type="Pfam" id="PF05698">
    <property type="entry name" value="Trigger_C"/>
    <property type="match status" value="1"/>
</dbReference>
<dbReference type="InterPro" id="IPR046357">
    <property type="entry name" value="PPIase_dom_sf"/>
</dbReference>
<keyword evidence="2" id="KW-0413">Isomerase</keyword>
<evidence type="ECO:0000256" key="1">
    <source>
        <dbReference type="ARBA" id="ARBA00023110"/>
    </source>
</evidence>
<reference evidence="5" key="1">
    <citation type="submission" date="2021-11" db="EMBL/GenBank/DDBJ databases">
        <title>A Novel Adlercreutzia Species, isolated from a Allomyrina dichotoma larva feces.</title>
        <authorList>
            <person name="Suh M.K."/>
        </authorList>
    </citation>
    <scope>NUCLEOTIDE SEQUENCE</scope>
    <source>
        <strain evidence="5">JBNU-10</strain>
    </source>
</reference>
<accession>A0ABS9WIA9</accession>
<protein>
    <recommendedName>
        <fullName evidence="7">Peptidylprolyl isomerase</fullName>
    </recommendedName>
</protein>
<name>A0ABS9WIA9_9ACTN</name>
<evidence type="ECO:0000256" key="2">
    <source>
        <dbReference type="ARBA" id="ARBA00023235"/>
    </source>
</evidence>
<evidence type="ECO:0000259" key="3">
    <source>
        <dbReference type="Pfam" id="PF05697"/>
    </source>
</evidence>
<dbReference type="Proteomes" id="UP001430755">
    <property type="component" value="Unassembled WGS sequence"/>
</dbReference>
<proteinExistence type="predicted"/>
<dbReference type="EMBL" id="JAJMLW010000003">
    <property type="protein sequence ID" value="MCI2242613.1"/>
    <property type="molecule type" value="Genomic_DNA"/>
</dbReference>
<organism evidence="5 6">
    <name type="scientific">Adlercreutzia faecimuris</name>
    <dbReference type="NCBI Taxonomy" id="2897341"/>
    <lineage>
        <taxon>Bacteria</taxon>
        <taxon>Bacillati</taxon>
        <taxon>Actinomycetota</taxon>
        <taxon>Coriobacteriia</taxon>
        <taxon>Eggerthellales</taxon>
        <taxon>Eggerthellaceae</taxon>
        <taxon>Adlercreutzia</taxon>
    </lineage>
</organism>
<dbReference type="Gene3D" id="3.10.50.40">
    <property type="match status" value="1"/>
</dbReference>
<feature type="domain" description="Trigger factor ribosome-binding bacterial" evidence="3">
    <location>
        <begin position="60"/>
        <end position="149"/>
    </location>
</feature>
<dbReference type="InterPro" id="IPR037041">
    <property type="entry name" value="Trigger_fac_C_sf"/>
</dbReference>
<gene>
    <name evidence="5" type="ORF">LPT13_09645</name>
</gene>
<comment type="caution">
    <text evidence="5">The sequence shown here is derived from an EMBL/GenBank/DDBJ whole genome shotgun (WGS) entry which is preliminary data.</text>
</comment>
<evidence type="ECO:0000313" key="5">
    <source>
        <dbReference type="EMBL" id="MCI2242613.1"/>
    </source>
</evidence>
<evidence type="ECO:0000259" key="4">
    <source>
        <dbReference type="Pfam" id="PF05698"/>
    </source>
</evidence>
<dbReference type="InterPro" id="IPR008881">
    <property type="entry name" value="Trigger_fac_ribosome-bd_bac"/>
</dbReference>
<dbReference type="InterPro" id="IPR027304">
    <property type="entry name" value="Trigger_fact/SurA_dom_sf"/>
</dbReference>
<dbReference type="Gene3D" id="1.10.3120.10">
    <property type="entry name" value="Trigger factor, C-terminal domain"/>
    <property type="match status" value="1"/>
</dbReference>
<dbReference type="InterPro" id="IPR008880">
    <property type="entry name" value="Trigger_fac_C"/>
</dbReference>
<feature type="domain" description="Trigger factor C-terminal" evidence="4">
    <location>
        <begin position="267"/>
        <end position="424"/>
    </location>
</feature>
<keyword evidence="1" id="KW-0697">Rotamase</keyword>
<sequence length="432" mass="47187">MGAIEFVRLSAEPKDGGQRIEVDVVAAGADVSAAISEFYRLMARVRGIDAADESEVRERLDEMVGADVAAEALRDFVLNRLTTAAVRQVDVDTVLTPGVHAEEDPVAGEDFAFTVNLIPRPVVSLASAEPVHVSLDAVTVEEADIDEQLAYTARQFAALVRAGHDDLREGDFALMDVDMLRDGKPVRDLSGLRRVVEVRRGLLPDALVEGVVGMGLGEIRKVTFTLTGLDGAEDYEVDVMLHEVQERREPVIDDAWVAENLPQFGDVAGFRAYVRADLEGQAARVERQDLVYKVRAALERRLQGTIPDEMYQDAKDSLMASTMRKLDAEGSSLDKYLEEHDMAKDAFNMNVFMQASELLRQNLALDALARARGLEATPDDIARAKQALPPAAAGLTDEALAERGLLAPLAERIRREKALAWLLETAVVEGAS</sequence>
<evidence type="ECO:0008006" key="7">
    <source>
        <dbReference type="Google" id="ProtNLM"/>
    </source>
</evidence>
<dbReference type="SUPFAM" id="SSF109998">
    <property type="entry name" value="Triger factor/SurA peptide-binding domain-like"/>
    <property type="match status" value="1"/>
</dbReference>
<dbReference type="RefSeq" id="WP_242166046.1">
    <property type="nucleotide sequence ID" value="NZ_JAJMLW010000003.1"/>
</dbReference>
<keyword evidence="6" id="KW-1185">Reference proteome</keyword>